<dbReference type="GO" id="GO:0003723">
    <property type="term" value="F:RNA binding"/>
    <property type="evidence" value="ECO:0007669"/>
    <property type="project" value="UniProtKB-UniRule"/>
</dbReference>
<evidence type="ECO:0000313" key="5">
    <source>
        <dbReference type="EMBL" id="KAA8900577.1"/>
    </source>
</evidence>
<feature type="domain" description="RRM" evidence="4">
    <location>
        <begin position="33"/>
        <end position="111"/>
    </location>
</feature>
<keyword evidence="6" id="KW-1185">Reference proteome</keyword>
<dbReference type="OrthoDB" id="2573941at2759"/>
<feature type="compositionally biased region" description="Basic and acidic residues" evidence="3">
    <location>
        <begin position="130"/>
        <end position="148"/>
    </location>
</feature>
<feature type="compositionally biased region" description="Basic residues" evidence="3">
    <location>
        <begin position="149"/>
        <end position="165"/>
    </location>
</feature>
<dbReference type="CDD" id="cd12411">
    <property type="entry name" value="RRM_ist3_like"/>
    <property type="match status" value="1"/>
</dbReference>
<dbReference type="GO" id="GO:0005686">
    <property type="term" value="C:U2 snRNP"/>
    <property type="evidence" value="ECO:0007669"/>
    <property type="project" value="TreeGrafter"/>
</dbReference>
<dbReference type="InterPro" id="IPR045844">
    <property type="entry name" value="RRM_Ist3-like"/>
</dbReference>
<feature type="compositionally biased region" description="Basic residues" evidence="3">
    <location>
        <begin position="177"/>
        <end position="192"/>
    </location>
</feature>
<dbReference type="SMART" id="SM00360">
    <property type="entry name" value="RRM"/>
    <property type="match status" value="1"/>
</dbReference>
<dbReference type="PANTHER" id="PTHR45880">
    <property type="entry name" value="RNA-BINDING MOTIF PROTEIN, X-LINKED 2"/>
    <property type="match status" value="1"/>
</dbReference>
<protein>
    <recommendedName>
        <fullName evidence="4">RRM domain-containing protein</fullName>
    </recommendedName>
</protein>
<dbReference type="Gene3D" id="3.30.70.330">
    <property type="match status" value="1"/>
</dbReference>
<dbReference type="EMBL" id="VXIS01000152">
    <property type="protein sequence ID" value="KAA8900577.1"/>
    <property type="molecule type" value="Genomic_DNA"/>
</dbReference>
<feature type="compositionally biased region" description="Basic and acidic residues" evidence="3">
    <location>
        <begin position="193"/>
        <end position="209"/>
    </location>
</feature>
<dbReference type="FunCoup" id="A0A5J5ERL2">
    <property type="interactions" value="733"/>
</dbReference>
<gene>
    <name evidence="5" type="ORF">FN846DRAFT_781686</name>
</gene>
<proteinExistence type="predicted"/>
<dbReference type="GO" id="GO:0071011">
    <property type="term" value="C:precatalytic spliceosome"/>
    <property type="evidence" value="ECO:0007669"/>
    <property type="project" value="TreeGrafter"/>
</dbReference>
<feature type="compositionally biased region" description="Basic and acidic residues" evidence="3">
    <location>
        <begin position="166"/>
        <end position="176"/>
    </location>
</feature>
<reference evidence="5 6" key="1">
    <citation type="submission" date="2019-09" db="EMBL/GenBank/DDBJ databases">
        <title>Draft genome of the ectomycorrhizal ascomycete Sphaerosporella brunnea.</title>
        <authorList>
            <consortium name="DOE Joint Genome Institute"/>
            <person name="Benucci G.M."/>
            <person name="Marozzi G."/>
            <person name="Antonielli L."/>
            <person name="Sanchez S."/>
            <person name="Marco P."/>
            <person name="Wang X."/>
            <person name="Falini L.B."/>
            <person name="Barry K."/>
            <person name="Haridas S."/>
            <person name="Lipzen A."/>
            <person name="Labutti K."/>
            <person name="Grigoriev I.V."/>
            <person name="Murat C."/>
            <person name="Martin F."/>
            <person name="Albertini E."/>
            <person name="Donnini D."/>
            <person name="Bonito G."/>
        </authorList>
    </citation>
    <scope>NUCLEOTIDE SEQUENCE [LARGE SCALE GENOMIC DNA]</scope>
    <source>
        <strain evidence="5 6">Sb_GMNB300</strain>
    </source>
</reference>
<dbReference type="Proteomes" id="UP000326924">
    <property type="component" value="Unassembled WGS sequence"/>
</dbReference>
<feature type="region of interest" description="Disordered" evidence="3">
    <location>
        <begin position="129"/>
        <end position="209"/>
    </location>
</feature>
<evidence type="ECO:0000313" key="6">
    <source>
        <dbReference type="Proteomes" id="UP000326924"/>
    </source>
</evidence>
<dbReference type="InterPro" id="IPR012677">
    <property type="entry name" value="Nucleotide-bd_a/b_plait_sf"/>
</dbReference>
<dbReference type="InterPro" id="IPR051847">
    <property type="entry name" value="RNA_proc/Spliceosome_comp"/>
</dbReference>
<sequence length="209" mass="24465">MNNIREIERLNQRELDAAVPISASWHNDWNDTAYVYIGGLPYELSEGDIVTIFSQYGEPVHINLIRDKDTGKSKGFAFLKYEDQRSTVLAVDNLGGTNILGRTIRVDHCRYKQRDDETDLFEVKPAAGEEECRQRARGREAGARSEPKSRRRRSKSEGRKRHSKPRDREHRTDSRERRHRSRSREHKRHRSKRDPESRDRVRVAKASDS</sequence>
<dbReference type="Pfam" id="PF00076">
    <property type="entry name" value="RRM_1"/>
    <property type="match status" value="1"/>
</dbReference>
<accession>A0A5J5ERL2</accession>
<dbReference type="InParanoid" id="A0A5J5ERL2"/>
<dbReference type="SUPFAM" id="SSF54928">
    <property type="entry name" value="RNA-binding domain, RBD"/>
    <property type="match status" value="1"/>
</dbReference>
<dbReference type="GO" id="GO:0000398">
    <property type="term" value="P:mRNA splicing, via spliceosome"/>
    <property type="evidence" value="ECO:0007669"/>
    <property type="project" value="InterPro"/>
</dbReference>
<organism evidence="5 6">
    <name type="scientific">Sphaerosporella brunnea</name>
    <dbReference type="NCBI Taxonomy" id="1250544"/>
    <lineage>
        <taxon>Eukaryota</taxon>
        <taxon>Fungi</taxon>
        <taxon>Dikarya</taxon>
        <taxon>Ascomycota</taxon>
        <taxon>Pezizomycotina</taxon>
        <taxon>Pezizomycetes</taxon>
        <taxon>Pezizales</taxon>
        <taxon>Pyronemataceae</taxon>
        <taxon>Sphaerosporella</taxon>
    </lineage>
</organism>
<dbReference type="PANTHER" id="PTHR45880:SF1">
    <property type="entry name" value="RNA-BINDING MOTIF PROTEIN, X-LINKED 2"/>
    <property type="match status" value="1"/>
</dbReference>
<dbReference type="InterPro" id="IPR035979">
    <property type="entry name" value="RBD_domain_sf"/>
</dbReference>
<keyword evidence="1 2" id="KW-0694">RNA-binding</keyword>
<dbReference type="GO" id="GO:0071013">
    <property type="term" value="C:catalytic step 2 spliceosome"/>
    <property type="evidence" value="ECO:0007669"/>
    <property type="project" value="TreeGrafter"/>
</dbReference>
<evidence type="ECO:0000256" key="3">
    <source>
        <dbReference type="SAM" id="MobiDB-lite"/>
    </source>
</evidence>
<evidence type="ECO:0000256" key="1">
    <source>
        <dbReference type="ARBA" id="ARBA00022884"/>
    </source>
</evidence>
<name>A0A5J5ERL2_9PEZI</name>
<dbReference type="AlphaFoldDB" id="A0A5J5ERL2"/>
<dbReference type="PROSITE" id="PS50102">
    <property type="entry name" value="RRM"/>
    <property type="match status" value="1"/>
</dbReference>
<dbReference type="InterPro" id="IPR000504">
    <property type="entry name" value="RRM_dom"/>
</dbReference>
<evidence type="ECO:0000256" key="2">
    <source>
        <dbReference type="PROSITE-ProRule" id="PRU00176"/>
    </source>
</evidence>
<comment type="caution">
    <text evidence="5">The sequence shown here is derived from an EMBL/GenBank/DDBJ whole genome shotgun (WGS) entry which is preliminary data.</text>
</comment>
<evidence type="ECO:0000259" key="4">
    <source>
        <dbReference type="PROSITE" id="PS50102"/>
    </source>
</evidence>